<gene>
    <name evidence="2" type="ORF">EYC80_002078</name>
</gene>
<reference evidence="2 3" key="1">
    <citation type="submission" date="2019-06" db="EMBL/GenBank/DDBJ databases">
        <title>Genome Sequence of the Brown Rot Fungal Pathogen Monilinia laxa.</title>
        <authorList>
            <person name="De Miccolis Angelini R.M."/>
            <person name="Landi L."/>
            <person name="Abate D."/>
            <person name="Pollastro S."/>
            <person name="Romanazzi G."/>
            <person name="Faretra F."/>
        </authorList>
    </citation>
    <scope>NUCLEOTIDE SEQUENCE [LARGE SCALE GENOMIC DNA]</scope>
    <source>
        <strain evidence="2 3">Mlax316</strain>
    </source>
</reference>
<keyword evidence="1" id="KW-0175">Coiled coil</keyword>
<comment type="caution">
    <text evidence="2">The sequence shown here is derived from an EMBL/GenBank/DDBJ whole genome shotgun (WGS) entry which is preliminary data.</text>
</comment>
<dbReference type="EMBL" id="VIGI01000007">
    <property type="protein sequence ID" value="KAB8298354.1"/>
    <property type="molecule type" value="Genomic_DNA"/>
</dbReference>
<dbReference type="Proteomes" id="UP000326757">
    <property type="component" value="Unassembled WGS sequence"/>
</dbReference>
<accession>A0A5N6K6Z8</accession>
<organism evidence="2 3">
    <name type="scientific">Monilinia laxa</name>
    <name type="common">Brown rot fungus</name>
    <name type="synonym">Sclerotinia laxa</name>
    <dbReference type="NCBI Taxonomy" id="61186"/>
    <lineage>
        <taxon>Eukaryota</taxon>
        <taxon>Fungi</taxon>
        <taxon>Dikarya</taxon>
        <taxon>Ascomycota</taxon>
        <taxon>Pezizomycotina</taxon>
        <taxon>Leotiomycetes</taxon>
        <taxon>Helotiales</taxon>
        <taxon>Sclerotiniaceae</taxon>
        <taxon>Monilinia</taxon>
    </lineage>
</organism>
<dbReference type="AlphaFoldDB" id="A0A5N6K6Z8"/>
<name>A0A5N6K6Z8_MONLA</name>
<sequence>MAHSNPQTPVRAGGCSNLKNVTPDIESLYKIDAAMAISQAELGNTIISCRGVLSEKRASDMTDKQREVFEETVRLIDSAHGIVSSPRLSQLDTEFTSQVDPEALTDHTNRLLGSKSIEEILHKSQRYLKLKEELSGLRTWWATAIVKYKTELIKCSRASTGIDQRLKKIAVLEKAAGRIETEAERTAEAEAKVLIRRVKRMKTDLFNALEKFTATRKYMRSAQVRFKAIRDTVRQIEGGIQEPPSYDSSQRPLDFNYEYHLPEKRAVDTQWWISKGFSWWANLAYSHLVQTNTNLEEAIHKCQSRQARRESEASNLEHQLNKITEKRDEEIKLVQGFDKKNVSNNIRLRNRYFQARRRIATTNDQIVEVRGRLSAYELDLVKLQFTEFIHKLMISLHTAVKNILGHALADQQLDAGIYNELSLQYVHAMVCLARKSMRAAIDIMTDVDSDLLTKEDMDYLEGVSNEQGDDKKDRENRDDLWKLRNAGIVFVTSRQRNGLLEDAFEASLSENQKIVWLSKITNGLQNDRKSTLSKEGLYESSGSIKTADIAKAMLRTDGELELVDVTPKYILSMASRDCKEDHLLLQMAQLLADFFRSPDISHHFRPDGWVFELHDLFCLVELAIEDPPTKEEFAYFFGYCNDIEELFNTNFRTQKVTKQKVGWELVDEAQINGPERVKSIWNAPAGFEQATDFMIANGSDLYSDMNRDISIEALREKWNHLAAYHVSRAGFQSYIDTWHDCGTFIVILRLELDGGLLLRFIDNGWQHLQDMPHIILPYPPITFIPPFWLEVWKLMMEPQVASIWKPKVRSGQISTVTEFYIELRGAIEKVSDVVRPGFWELWVPEFVKGRKVHLTLYKFWLFLRTMANEPGPVIVLDRKGQRIHGNRLGDDKVTNRLSNQWGP</sequence>
<dbReference type="OrthoDB" id="3519604at2759"/>
<proteinExistence type="predicted"/>
<protein>
    <submittedName>
        <fullName evidence="2">Uncharacterized protein</fullName>
    </submittedName>
</protein>
<feature type="coiled-coil region" evidence="1">
    <location>
        <begin position="306"/>
        <end position="333"/>
    </location>
</feature>
<evidence type="ECO:0000313" key="3">
    <source>
        <dbReference type="Proteomes" id="UP000326757"/>
    </source>
</evidence>
<evidence type="ECO:0000313" key="2">
    <source>
        <dbReference type="EMBL" id="KAB8298354.1"/>
    </source>
</evidence>
<evidence type="ECO:0000256" key="1">
    <source>
        <dbReference type="SAM" id="Coils"/>
    </source>
</evidence>
<keyword evidence="3" id="KW-1185">Reference proteome</keyword>